<sequence length="135" mass="14755">MRTVLIPCQEFSKGKASEPRVHVWIKNYSRRGQCRQSYCHDGKGDDPEGDSPSNRRQQASLLAQCTIHGAVSGFGGAAFPSFGVHLRSVLAMQGRSSCLAASPGYGAGCQESHGMQFQSPALLPSEILRNYLWRK</sequence>
<dbReference type="Proteomes" id="UP001415857">
    <property type="component" value="Unassembled WGS sequence"/>
</dbReference>
<evidence type="ECO:0000313" key="3">
    <source>
        <dbReference type="EMBL" id="KAK9288444.1"/>
    </source>
</evidence>
<proteinExistence type="predicted"/>
<feature type="region of interest" description="Disordered" evidence="1">
    <location>
        <begin position="33"/>
        <end position="57"/>
    </location>
</feature>
<evidence type="ECO:0000313" key="4">
    <source>
        <dbReference type="Proteomes" id="UP001415857"/>
    </source>
</evidence>
<reference evidence="3" key="2">
    <citation type="submission" date="2024-04" db="EMBL/GenBank/DDBJ databases">
        <authorList>
            <person name="Xu W."/>
            <person name="Ren C."/>
        </authorList>
    </citation>
    <scope>NUCLEOTIDE SEQUENCE</scope>
    <source>
        <strain evidence="3">Hangzhou</strain>
        <tissue evidence="3">Leaves</tissue>
    </source>
</reference>
<dbReference type="AlphaFoldDB" id="A0AAP0X0X1"/>
<gene>
    <name evidence="2" type="ORF">L1049_016092</name>
    <name evidence="3" type="ORF">L1049_016901</name>
</gene>
<dbReference type="EMBL" id="JBBPBK010000003">
    <property type="protein sequence ID" value="KAK9287655.1"/>
    <property type="molecule type" value="Genomic_DNA"/>
</dbReference>
<evidence type="ECO:0000256" key="1">
    <source>
        <dbReference type="SAM" id="MobiDB-lite"/>
    </source>
</evidence>
<evidence type="ECO:0000313" key="2">
    <source>
        <dbReference type="EMBL" id="KAK9287655.1"/>
    </source>
</evidence>
<keyword evidence="4" id="KW-1185">Reference proteome</keyword>
<accession>A0AAP0X0X1</accession>
<reference evidence="3 4" key="1">
    <citation type="journal article" date="2024" name="Plant J.">
        <title>Genome sequences and population genomics reveal climatic adaptation and genomic divergence between two closely related sweetgum species.</title>
        <authorList>
            <person name="Xu W.Q."/>
            <person name="Ren C.Q."/>
            <person name="Zhang X.Y."/>
            <person name="Comes H.P."/>
            <person name="Liu X.H."/>
            <person name="Li Y.G."/>
            <person name="Kettle C.J."/>
            <person name="Jalonen R."/>
            <person name="Gaisberger H."/>
            <person name="Ma Y.Z."/>
            <person name="Qiu Y.X."/>
        </authorList>
    </citation>
    <scope>NUCLEOTIDE SEQUENCE [LARGE SCALE GENOMIC DNA]</scope>
    <source>
        <strain evidence="3">Hangzhou</strain>
    </source>
</reference>
<protein>
    <submittedName>
        <fullName evidence="3">Uncharacterized protein</fullName>
    </submittedName>
</protein>
<dbReference type="EMBL" id="JBBPBK010000003">
    <property type="protein sequence ID" value="KAK9288444.1"/>
    <property type="molecule type" value="Genomic_DNA"/>
</dbReference>
<comment type="caution">
    <text evidence="3">The sequence shown here is derived from an EMBL/GenBank/DDBJ whole genome shotgun (WGS) entry which is preliminary data.</text>
</comment>
<name>A0AAP0X0X1_LIQFO</name>
<organism evidence="3 4">
    <name type="scientific">Liquidambar formosana</name>
    <name type="common">Formosan gum</name>
    <dbReference type="NCBI Taxonomy" id="63359"/>
    <lineage>
        <taxon>Eukaryota</taxon>
        <taxon>Viridiplantae</taxon>
        <taxon>Streptophyta</taxon>
        <taxon>Embryophyta</taxon>
        <taxon>Tracheophyta</taxon>
        <taxon>Spermatophyta</taxon>
        <taxon>Magnoliopsida</taxon>
        <taxon>eudicotyledons</taxon>
        <taxon>Gunneridae</taxon>
        <taxon>Pentapetalae</taxon>
        <taxon>Saxifragales</taxon>
        <taxon>Altingiaceae</taxon>
        <taxon>Liquidambar</taxon>
    </lineage>
</organism>